<keyword evidence="2" id="KW-1185">Reference proteome</keyword>
<dbReference type="Proteomes" id="UP000178912">
    <property type="component" value="Unassembled WGS sequence"/>
</dbReference>
<accession>A0A1E1KNT4</accession>
<protein>
    <submittedName>
        <fullName evidence="1">Uncharacterized protein</fullName>
    </submittedName>
</protein>
<reference evidence="2" key="1">
    <citation type="submission" date="2016-03" db="EMBL/GenBank/DDBJ databases">
        <authorList>
            <person name="Guldener U."/>
        </authorList>
    </citation>
    <scope>NUCLEOTIDE SEQUENCE [LARGE SCALE GENOMIC DNA]</scope>
    <source>
        <strain evidence="2">04CH-RAC-A.6.1</strain>
    </source>
</reference>
<dbReference type="EMBL" id="FJUX01000042">
    <property type="protein sequence ID" value="CZS99686.1"/>
    <property type="molecule type" value="Genomic_DNA"/>
</dbReference>
<evidence type="ECO:0000313" key="2">
    <source>
        <dbReference type="Proteomes" id="UP000178912"/>
    </source>
</evidence>
<evidence type="ECO:0000313" key="1">
    <source>
        <dbReference type="EMBL" id="CZS99686.1"/>
    </source>
</evidence>
<dbReference type="OrthoDB" id="10440786at2759"/>
<proteinExistence type="predicted"/>
<name>A0A1E1KNT4_9HELO</name>
<sequence length="32" mass="3630">MCGLFSAIWFETYELWDAFLTKVGGAMMKLGL</sequence>
<gene>
    <name evidence="1" type="ORF">RAG0_08003</name>
</gene>
<organism evidence="1 2">
    <name type="scientific">Rhynchosporium agropyri</name>
    <dbReference type="NCBI Taxonomy" id="914238"/>
    <lineage>
        <taxon>Eukaryota</taxon>
        <taxon>Fungi</taxon>
        <taxon>Dikarya</taxon>
        <taxon>Ascomycota</taxon>
        <taxon>Pezizomycotina</taxon>
        <taxon>Leotiomycetes</taxon>
        <taxon>Helotiales</taxon>
        <taxon>Ploettnerulaceae</taxon>
        <taxon>Rhynchosporium</taxon>
    </lineage>
</organism>
<dbReference type="AlphaFoldDB" id="A0A1E1KNT4"/>